<evidence type="ECO:0000313" key="2">
    <source>
        <dbReference type="EMBL" id="RMZ47479.1"/>
    </source>
</evidence>
<dbReference type="AlphaFoldDB" id="A0AB74CM27"/>
<dbReference type="EMBL" id="QQZZ01000028">
    <property type="protein sequence ID" value="RMZ47479.1"/>
    <property type="molecule type" value="Genomic_DNA"/>
</dbReference>
<reference evidence="2 3" key="1">
    <citation type="submission" date="2018-07" db="EMBL/GenBank/DDBJ databases">
        <title>Identification of spontaneous genetic mutation associated with occurrence of a yellow conidial color mutant of Aspergillus flavus.</title>
        <authorList>
            <person name="Chang P.-K."/>
            <person name="Mack B.M."/>
            <person name="Scharfenstein L."/>
            <person name="Gilbert M.K."/>
        </authorList>
    </citation>
    <scope>NUCLEOTIDE SEQUENCE [LARGE SCALE GENOMIC DNA]</scope>
    <source>
        <strain evidence="2 3">CA14</strain>
    </source>
</reference>
<protein>
    <submittedName>
        <fullName evidence="2">Uncharacterized protein</fullName>
    </submittedName>
</protein>
<comment type="caution">
    <text evidence="2">The sequence shown here is derived from an EMBL/GenBank/DDBJ whole genome shotgun (WGS) entry which is preliminary data.</text>
</comment>
<feature type="region of interest" description="Disordered" evidence="1">
    <location>
        <begin position="189"/>
        <end position="319"/>
    </location>
</feature>
<organism evidence="2 3">
    <name type="scientific">Aspergillus flavus</name>
    <dbReference type="NCBI Taxonomy" id="5059"/>
    <lineage>
        <taxon>Eukaryota</taxon>
        <taxon>Fungi</taxon>
        <taxon>Dikarya</taxon>
        <taxon>Ascomycota</taxon>
        <taxon>Pezizomycotina</taxon>
        <taxon>Eurotiomycetes</taxon>
        <taxon>Eurotiomycetidae</taxon>
        <taxon>Eurotiales</taxon>
        <taxon>Aspergillaceae</taxon>
        <taxon>Aspergillus</taxon>
        <taxon>Aspergillus subgen. Circumdati</taxon>
    </lineage>
</organism>
<evidence type="ECO:0000313" key="3">
    <source>
        <dbReference type="Proteomes" id="UP000275480"/>
    </source>
</evidence>
<gene>
    <name evidence="2" type="ORF">CA14_010227</name>
</gene>
<evidence type="ECO:0000256" key="1">
    <source>
        <dbReference type="SAM" id="MobiDB-lite"/>
    </source>
</evidence>
<accession>A0AB74CM27</accession>
<sequence length="451" mass="51373">MRMLNMPFLLLAVLPWQHNVSIIHCFTLLLYSRCYVARATTTLPPPHEEAANSGLSLALEFQMLTMEPHPMKCDLDEGRLNAKCRDRKFTTFLDLKIDYHNEFINRLREHVQVTNHSWNELQAFESKRRSCAEKFVGKYGVTYWGAETRKMYLLPEAFKEPESLCTYPERKEEIIRTVALLLERKANSAMRNKDKQPTVELDTPTRRTSASVPPLWGNSPYATSPSSPELFRPTMNQTNEGEDKLKRRASDRRRASTDWGKEASEPPSQKPRLSAPSGIRPFSSIWDHGKENNGNVPREPTDLKADWTSTGDKTSATDDKVGNLEGNYPNDTKFLVEASNQEGMAPVWVSFQNFPSASSFLGHMAAECRVDEWSPSKQILTENSNWHPGQLVLAASVKFEWSEFGIRVRQGADHDLTIVFQELQKAWKAKELNLDGGSVQQFRVKVMLHVG</sequence>
<dbReference type="Proteomes" id="UP000275480">
    <property type="component" value="Unassembled WGS sequence"/>
</dbReference>
<proteinExistence type="predicted"/>
<feature type="compositionally biased region" description="Basic and acidic residues" evidence="1">
    <location>
        <begin position="252"/>
        <end position="264"/>
    </location>
</feature>
<name>A0AB74CM27_ASPFL</name>